<accession>A0A3E1Q9I6</accession>
<gene>
    <name evidence="16" type="primary">coaX</name>
    <name evidence="17" type="ORF">DZ858_01535</name>
</gene>
<dbReference type="PANTHER" id="PTHR34265:SF1">
    <property type="entry name" value="TYPE III PANTOTHENATE KINASE"/>
    <property type="match status" value="1"/>
</dbReference>
<feature type="binding site" evidence="16">
    <location>
        <position position="87"/>
    </location>
    <ligand>
        <name>substrate</name>
    </ligand>
</feature>
<name>A0A3E1Q9I6_9FLAO</name>
<dbReference type="RefSeq" id="WP_117157814.1">
    <property type="nucleotide sequence ID" value="NZ_QVID01000001.1"/>
</dbReference>
<evidence type="ECO:0000256" key="15">
    <source>
        <dbReference type="ARBA" id="ARBA00040883"/>
    </source>
</evidence>
<evidence type="ECO:0000256" key="13">
    <source>
        <dbReference type="ARBA" id="ARBA00022993"/>
    </source>
</evidence>
<dbReference type="UniPathway" id="UPA00241">
    <property type="reaction ID" value="UER00352"/>
</dbReference>
<evidence type="ECO:0000256" key="3">
    <source>
        <dbReference type="ARBA" id="ARBA00004496"/>
    </source>
</evidence>
<dbReference type="CDD" id="cd24015">
    <property type="entry name" value="ASKHA_NBD_PanK-III"/>
    <property type="match status" value="1"/>
</dbReference>
<keyword evidence="16" id="KW-0479">Metal-binding</keyword>
<dbReference type="EMBL" id="QVID01000001">
    <property type="protein sequence ID" value="RFN58790.1"/>
    <property type="molecule type" value="Genomic_DNA"/>
</dbReference>
<dbReference type="AlphaFoldDB" id="A0A3E1Q9I6"/>
<dbReference type="PANTHER" id="PTHR34265">
    <property type="entry name" value="TYPE III PANTOTHENATE KINASE"/>
    <property type="match status" value="1"/>
</dbReference>
<sequence length="242" mass="26589">MNLIIDVGNTLIKLAVFKNGELQIKKTTIKGDFFETLSEIKNKYSQIEKCIISSVGKISEAHLTKLKNIYSVLVLSHSTSIPFNNEYATPGTLGVDRIALISAAAVEYPNKNVLVIDAGTCITYDFLSEDNNYKGGAISPGLQMRYKAMHTFTEKLPLLEAEPIGKYIGSSTIGSLHSGAINGICYEIDGFIAAYATDFKNLTVILTGGDAHFLRDRLKNDIFATSNFLLQGLNHILEHNKH</sequence>
<dbReference type="HAMAP" id="MF_01274">
    <property type="entry name" value="Pantothen_kinase_3"/>
    <property type="match status" value="1"/>
</dbReference>
<dbReference type="NCBIfam" id="NF009853">
    <property type="entry name" value="PRK13320.1-5"/>
    <property type="match status" value="1"/>
</dbReference>
<feature type="binding site" evidence="16">
    <location>
        <position position="172"/>
    </location>
    <ligand>
        <name>substrate</name>
    </ligand>
</feature>
<proteinExistence type="inferred from homology"/>
<feature type="binding site" evidence="16">
    <location>
        <position position="120"/>
    </location>
    <ligand>
        <name>ATP</name>
        <dbReference type="ChEBI" id="CHEBI:30616"/>
    </ligand>
</feature>
<keyword evidence="11 16" id="KW-0067">ATP-binding</keyword>
<feature type="active site" description="Proton acceptor" evidence="16">
    <location>
        <position position="96"/>
    </location>
</feature>
<comment type="function">
    <text evidence="16">Catalyzes the phosphorylation of pantothenate (Pan), the first step in CoA biosynthesis.</text>
</comment>
<comment type="pathway">
    <text evidence="4 16">Cofactor biosynthesis; coenzyme A biosynthesis; CoA from (R)-pantothenate: step 1/5.</text>
</comment>
<evidence type="ECO:0000313" key="17">
    <source>
        <dbReference type="EMBL" id="RFN58790.1"/>
    </source>
</evidence>
<dbReference type="Pfam" id="PF03309">
    <property type="entry name" value="Pan_kinase"/>
    <property type="match status" value="1"/>
</dbReference>
<evidence type="ECO:0000256" key="6">
    <source>
        <dbReference type="ARBA" id="ARBA00012102"/>
    </source>
</evidence>
<evidence type="ECO:0000256" key="12">
    <source>
        <dbReference type="ARBA" id="ARBA00022958"/>
    </source>
</evidence>
<evidence type="ECO:0000256" key="14">
    <source>
        <dbReference type="ARBA" id="ARBA00038036"/>
    </source>
</evidence>
<evidence type="ECO:0000256" key="8">
    <source>
        <dbReference type="ARBA" id="ARBA00022679"/>
    </source>
</evidence>
<keyword evidence="7 16" id="KW-0963">Cytoplasm</keyword>
<dbReference type="SUPFAM" id="SSF53067">
    <property type="entry name" value="Actin-like ATPase domain"/>
    <property type="match status" value="2"/>
</dbReference>
<evidence type="ECO:0000256" key="7">
    <source>
        <dbReference type="ARBA" id="ARBA00022490"/>
    </source>
</evidence>
<comment type="cofactor">
    <cofactor evidence="2">
        <name>K(+)</name>
        <dbReference type="ChEBI" id="CHEBI:29103"/>
    </cofactor>
</comment>
<comment type="subcellular location">
    <subcellularLocation>
        <location evidence="3 16">Cytoplasm</location>
    </subcellularLocation>
</comment>
<dbReference type="GO" id="GO:0046872">
    <property type="term" value="F:metal ion binding"/>
    <property type="evidence" value="ECO:0007669"/>
    <property type="project" value="UniProtKB-KW"/>
</dbReference>
<evidence type="ECO:0000256" key="5">
    <source>
        <dbReference type="ARBA" id="ARBA00011738"/>
    </source>
</evidence>
<dbReference type="InterPro" id="IPR043129">
    <property type="entry name" value="ATPase_NBD"/>
</dbReference>
<comment type="similarity">
    <text evidence="14 16">Belongs to the type III pantothenate kinase family.</text>
</comment>
<dbReference type="EC" id="2.7.1.33" evidence="6 16"/>
<evidence type="ECO:0000256" key="1">
    <source>
        <dbReference type="ARBA" id="ARBA00001206"/>
    </source>
</evidence>
<evidence type="ECO:0000256" key="2">
    <source>
        <dbReference type="ARBA" id="ARBA00001958"/>
    </source>
</evidence>
<keyword evidence="13 16" id="KW-0173">Coenzyme A biosynthesis</keyword>
<keyword evidence="18" id="KW-1185">Reference proteome</keyword>
<feature type="binding site" evidence="16">
    <location>
        <begin position="94"/>
        <end position="97"/>
    </location>
    <ligand>
        <name>substrate</name>
    </ligand>
</feature>
<evidence type="ECO:0000256" key="11">
    <source>
        <dbReference type="ARBA" id="ARBA00022840"/>
    </source>
</evidence>
<evidence type="ECO:0000313" key="18">
    <source>
        <dbReference type="Proteomes" id="UP000261082"/>
    </source>
</evidence>
<evidence type="ECO:0000256" key="9">
    <source>
        <dbReference type="ARBA" id="ARBA00022741"/>
    </source>
</evidence>
<comment type="subunit">
    <text evidence="5 16">Homodimer.</text>
</comment>
<feature type="binding site" evidence="16">
    <location>
        <position position="117"/>
    </location>
    <ligand>
        <name>K(+)</name>
        <dbReference type="ChEBI" id="CHEBI:29103"/>
    </ligand>
</feature>
<keyword evidence="10 16" id="KW-0418">Kinase</keyword>
<dbReference type="NCBIfam" id="TIGR00671">
    <property type="entry name" value="baf"/>
    <property type="match status" value="1"/>
</dbReference>
<dbReference type="GO" id="GO:0005524">
    <property type="term" value="F:ATP binding"/>
    <property type="evidence" value="ECO:0007669"/>
    <property type="project" value="UniProtKB-UniRule"/>
</dbReference>
<dbReference type="GO" id="GO:0004594">
    <property type="term" value="F:pantothenate kinase activity"/>
    <property type="evidence" value="ECO:0007669"/>
    <property type="project" value="UniProtKB-UniRule"/>
</dbReference>
<protein>
    <recommendedName>
        <fullName evidence="15 16">Type III pantothenate kinase</fullName>
        <ecNumber evidence="6 16">2.7.1.33</ecNumber>
    </recommendedName>
    <alternativeName>
        <fullName evidence="16">PanK-III</fullName>
    </alternativeName>
    <alternativeName>
        <fullName evidence="16">Pantothenic acid kinase</fullName>
    </alternativeName>
</protein>
<dbReference type="OrthoDB" id="9804707at2"/>
<comment type="cofactor">
    <cofactor evidence="16">
        <name>NH4(+)</name>
        <dbReference type="ChEBI" id="CHEBI:28938"/>
    </cofactor>
    <cofactor evidence="16">
        <name>K(+)</name>
        <dbReference type="ChEBI" id="CHEBI:29103"/>
    </cofactor>
    <text evidence="16">A monovalent cation. Ammonium or potassium.</text>
</comment>
<comment type="caution">
    <text evidence="17">The sequence shown here is derived from an EMBL/GenBank/DDBJ whole genome shotgun (WGS) entry which is preliminary data.</text>
</comment>
<keyword evidence="12 16" id="KW-0630">Potassium</keyword>
<evidence type="ECO:0000256" key="4">
    <source>
        <dbReference type="ARBA" id="ARBA00005225"/>
    </source>
</evidence>
<dbReference type="Proteomes" id="UP000261082">
    <property type="component" value="Unassembled WGS sequence"/>
</dbReference>
<dbReference type="GO" id="GO:0015937">
    <property type="term" value="P:coenzyme A biosynthetic process"/>
    <property type="evidence" value="ECO:0007669"/>
    <property type="project" value="UniProtKB-UniRule"/>
</dbReference>
<dbReference type="GO" id="GO:0005737">
    <property type="term" value="C:cytoplasm"/>
    <property type="evidence" value="ECO:0007669"/>
    <property type="project" value="UniProtKB-SubCell"/>
</dbReference>
<evidence type="ECO:0000256" key="16">
    <source>
        <dbReference type="HAMAP-Rule" id="MF_01274"/>
    </source>
</evidence>
<keyword evidence="9 16" id="KW-0547">Nucleotide-binding</keyword>
<feature type="binding site" evidence="16">
    <location>
        <begin position="6"/>
        <end position="13"/>
    </location>
    <ligand>
        <name>ATP</name>
        <dbReference type="ChEBI" id="CHEBI:30616"/>
    </ligand>
</feature>
<dbReference type="InterPro" id="IPR004619">
    <property type="entry name" value="Type_III_PanK"/>
</dbReference>
<reference evidence="17 18" key="1">
    <citation type="journal article" date="2007" name="Int. J. Syst. Evol. Microbiol.">
        <title>Marixanthomonas ophiurae gen. nov., sp. nov., a marine bacterium of the family Flavobacteriaceae isolated from a deep-sea brittle star.</title>
        <authorList>
            <person name="Romanenko L.A."/>
            <person name="Uchino M."/>
            <person name="Frolova G.M."/>
            <person name="Mikhailov V.V."/>
        </authorList>
    </citation>
    <scope>NUCLEOTIDE SEQUENCE [LARGE SCALE GENOMIC DNA]</scope>
    <source>
        <strain evidence="17 18">KMM 3046</strain>
    </source>
</reference>
<dbReference type="Gene3D" id="3.30.420.40">
    <property type="match status" value="2"/>
</dbReference>
<keyword evidence="8 16" id="KW-0808">Transferase</keyword>
<organism evidence="17 18">
    <name type="scientific">Marixanthomonas ophiurae</name>
    <dbReference type="NCBI Taxonomy" id="387659"/>
    <lineage>
        <taxon>Bacteria</taxon>
        <taxon>Pseudomonadati</taxon>
        <taxon>Bacteroidota</taxon>
        <taxon>Flavobacteriia</taxon>
        <taxon>Flavobacteriales</taxon>
        <taxon>Flavobacteriaceae</taxon>
        <taxon>Marixanthomonas</taxon>
    </lineage>
</organism>
<comment type="catalytic activity">
    <reaction evidence="1 16">
        <text>(R)-pantothenate + ATP = (R)-4'-phosphopantothenate + ADP + H(+)</text>
        <dbReference type="Rhea" id="RHEA:16373"/>
        <dbReference type="ChEBI" id="CHEBI:10986"/>
        <dbReference type="ChEBI" id="CHEBI:15378"/>
        <dbReference type="ChEBI" id="CHEBI:29032"/>
        <dbReference type="ChEBI" id="CHEBI:30616"/>
        <dbReference type="ChEBI" id="CHEBI:456216"/>
        <dbReference type="EC" id="2.7.1.33"/>
    </reaction>
</comment>
<evidence type="ECO:0000256" key="10">
    <source>
        <dbReference type="ARBA" id="ARBA00022777"/>
    </source>
</evidence>